<dbReference type="AlphaFoldDB" id="A0A1C4XUC9"/>
<organism evidence="1 2">
    <name type="scientific">Micromonospora carbonacea</name>
    <dbReference type="NCBI Taxonomy" id="47853"/>
    <lineage>
        <taxon>Bacteria</taxon>
        <taxon>Bacillati</taxon>
        <taxon>Actinomycetota</taxon>
        <taxon>Actinomycetes</taxon>
        <taxon>Micromonosporales</taxon>
        <taxon>Micromonosporaceae</taxon>
        <taxon>Micromonospora</taxon>
    </lineage>
</organism>
<accession>A0A1C4XUC9</accession>
<evidence type="ECO:0000313" key="2">
    <source>
        <dbReference type="Proteomes" id="UP000183585"/>
    </source>
</evidence>
<evidence type="ECO:0000313" key="1">
    <source>
        <dbReference type="EMBL" id="SCF12064.1"/>
    </source>
</evidence>
<proteinExistence type="predicted"/>
<reference evidence="2" key="1">
    <citation type="submission" date="2016-06" db="EMBL/GenBank/DDBJ databases">
        <authorList>
            <person name="Varghese N."/>
            <person name="Submissions Spin"/>
        </authorList>
    </citation>
    <scope>NUCLEOTIDE SEQUENCE [LARGE SCALE GENOMIC DNA]</scope>
    <source>
        <strain evidence="2">DSM 43168</strain>
    </source>
</reference>
<dbReference type="EMBL" id="FMCT01000005">
    <property type="protein sequence ID" value="SCF12064.1"/>
    <property type="molecule type" value="Genomic_DNA"/>
</dbReference>
<gene>
    <name evidence="1" type="ORF">GA0070563_105165</name>
</gene>
<dbReference type="Proteomes" id="UP000183585">
    <property type="component" value="Unassembled WGS sequence"/>
</dbReference>
<name>A0A1C4XUC9_9ACTN</name>
<keyword evidence="2" id="KW-1185">Reference proteome</keyword>
<sequence>MGQVSERFVIHLPVVANDLLSAQRLARVVAHWTHVLPQTEPGGATVSREDDQNVRHWVFCDRIMDGGRRCLLRPDHDGACSRRPRRR</sequence>
<protein>
    <submittedName>
        <fullName evidence="1">Uncharacterized protein</fullName>
    </submittedName>
</protein>